<dbReference type="EMBL" id="MCBS01024662">
    <property type="protein sequence ID" value="RKF72868.1"/>
    <property type="molecule type" value="Genomic_DNA"/>
</dbReference>
<evidence type="ECO:0000256" key="7">
    <source>
        <dbReference type="ARBA" id="ARBA00035399"/>
    </source>
</evidence>
<organism evidence="9 10">
    <name type="scientific">Golovinomyces cichoracearum</name>
    <dbReference type="NCBI Taxonomy" id="62708"/>
    <lineage>
        <taxon>Eukaryota</taxon>
        <taxon>Fungi</taxon>
        <taxon>Dikarya</taxon>
        <taxon>Ascomycota</taxon>
        <taxon>Pezizomycotina</taxon>
        <taxon>Leotiomycetes</taxon>
        <taxon>Erysiphales</taxon>
        <taxon>Erysiphaceae</taxon>
        <taxon>Golovinomyces</taxon>
    </lineage>
</organism>
<evidence type="ECO:0000256" key="5">
    <source>
        <dbReference type="ARBA" id="ARBA00023274"/>
    </source>
</evidence>
<feature type="compositionally biased region" description="Basic and acidic residues" evidence="8">
    <location>
        <begin position="247"/>
        <end position="261"/>
    </location>
</feature>
<dbReference type="PANTHER" id="PTHR21183">
    <property type="entry name" value="RIBOSOMAL PROTEIN L47, MITOCHONDRIAL-RELATED"/>
    <property type="match status" value="1"/>
</dbReference>
<evidence type="ECO:0000256" key="1">
    <source>
        <dbReference type="ARBA" id="ARBA00004173"/>
    </source>
</evidence>
<sequence length="261" mass="30265">MPPPTITPLAKSIIHGVFHSHQGFSNFITSYYYYTRSHQILEQKSTFTTYSNASYPRDMNRDRGVSTRRRTGLRQPLSVSKTPLPEPVLDPTRHSEYKVSEDHGLWGFFHSRDKSINTPQEDNAFGRSWTVEELREKNWEDLHALWWICAKENNRIATASYERKRINAGYGDAESEERDKAVRRTKRAIKQALTERYYAWTEAKELAKSDSEVDLSGNGPAYRPKSFYEEKELPETQDDVGGLPPKIETDIQSEKKNLIPY</sequence>
<protein>
    <recommendedName>
        <fullName evidence="6">Large ribosomal subunit protein uL29m</fullName>
    </recommendedName>
    <alternativeName>
        <fullName evidence="7">54S ribosomal protein L4, mitochondrial</fullName>
    </alternativeName>
</protein>
<keyword evidence="4" id="KW-0496">Mitochondrion</keyword>
<dbReference type="GO" id="GO:0005762">
    <property type="term" value="C:mitochondrial large ribosomal subunit"/>
    <property type="evidence" value="ECO:0007669"/>
    <property type="project" value="TreeGrafter"/>
</dbReference>
<evidence type="ECO:0000256" key="3">
    <source>
        <dbReference type="ARBA" id="ARBA00022980"/>
    </source>
</evidence>
<name>A0A420IE95_9PEZI</name>
<dbReference type="Gene3D" id="6.10.330.20">
    <property type="match status" value="1"/>
</dbReference>
<keyword evidence="5" id="KW-0687">Ribonucleoprotein</keyword>
<dbReference type="InterPro" id="IPR010729">
    <property type="entry name" value="Ribosomal_uL29_mit"/>
</dbReference>
<keyword evidence="3 9" id="KW-0689">Ribosomal protein</keyword>
<evidence type="ECO:0000313" key="10">
    <source>
        <dbReference type="Proteomes" id="UP000285326"/>
    </source>
</evidence>
<dbReference type="GO" id="GO:0032543">
    <property type="term" value="P:mitochondrial translation"/>
    <property type="evidence" value="ECO:0007669"/>
    <property type="project" value="TreeGrafter"/>
</dbReference>
<comment type="subcellular location">
    <subcellularLocation>
        <location evidence="1">Mitochondrion</location>
    </subcellularLocation>
</comment>
<evidence type="ECO:0000256" key="8">
    <source>
        <dbReference type="SAM" id="MobiDB-lite"/>
    </source>
</evidence>
<evidence type="ECO:0000256" key="6">
    <source>
        <dbReference type="ARBA" id="ARBA00035289"/>
    </source>
</evidence>
<proteinExistence type="inferred from homology"/>
<dbReference type="InterPro" id="IPR038340">
    <property type="entry name" value="MRP-L47_sf"/>
</dbReference>
<dbReference type="AlphaFoldDB" id="A0A420IE95"/>
<dbReference type="Pfam" id="PF06984">
    <property type="entry name" value="MRP-L47"/>
    <property type="match status" value="1"/>
</dbReference>
<dbReference type="GO" id="GO:0003735">
    <property type="term" value="F:structural constituent of ribosome"/>
    <property type="evidence" value="ECO:0007669"/>
    <property type="project" value="InterPro"/>
</dbReference>
<evidence type="ECO:0000256" key="4">
    <source>
        <dbReference type="ARBA" id="ARBA00023128"/>
    </source>
</evidence>
<dbReference type="Proteomes" id="UP000285326">
    <property type="component" value="Unassembled WGS sequence"/>
</dbReference>
<comment type="similarity">
    <text evidence="2">Belongs to the universal ribosomal protein uL29 family.</text>
</comment>
<accession>A0A420IE95</accession>
<gene>
    <name evidence="9" type="ORF">GcM1_246078</name>
</gene>
<dbReference type="PANTHER" id="PTHR21183:SF18">
    <property type="entry name" value="LARGE RIBOSOMAL SUBUNIT PROTEIN UL29M"/>
    <property type="match status" value="1"/>
</dbReference>
<feature type="region of interest" description="Disordered" evidence="8">
    <location>
        <begin position="209"/>
        <end position="261"/>
    </location>
</feature>
<reference evidence="9 10" key="1">
    <citation type="journal article" date="2018" name="BMC Genomics">
        <title>Comparative genome analyses reveal sequence features reflecting distinct modes of host-adaptation between dicot and monocot powdery mildew.</title>
        <authorList>
            <person name="Wu Y."/>
            <person name="Ma X."/>
            <person name="Pan Z."/>
            <person name="Kale S.D."/>
            <person name="Song Y."/>
            <person name="King H."/>
            <person name="Zhang Q."/>
            <person name="Presley C."/>
            <person name="Deng X."/>
            <person name="Wei C.I."/>
            <person name="Xiao S."/>
        </authorList>
    </citation>
    <scope>NUCLEOTIDE SEQUENCE [LARGE SCALE GENOMIC DNA]</scope>
    <source>
        <strain evidence="9">UMSG1</strain>
    </source>
</reference>
<evidence type="ECO:0000313" key="9">
    <source>
        <dbReference type="EMBL" id="RKF72868.1"/>
    </source>
</evidence>
<comment type="caution">
    <text evidence="9">The sequence shown here is derived from an EMBL/GenBank/DDBJ whole genome shotgun (WGS) entry which is preliminary data.</text>
</comment>
<evidence type="ECO:0000256" key="2">
    <source>
        <dbReference type="ARBA" id="ARBA00009254"/>
    </source>
</evidence>